<feature type="transmembrane region" description="Helical" evidence="1">
    <location>
        <begin position="91"/>
        <end position="114"/>
    </location>
</feature>
<organism evidence="2 3">
    <name type="scientific">Lysobacter enzymogenes</name>
    <dbReference type="NCBI Taxonomy" id="69"/>
    <lineage>
        <taxon>Bacteria</taxon>
        <taxon>Pseudomonadati</taxon>
        <taxon>Pseudomonadota</taxon>
        <taxon>Gammaproteobacteria</taxon>
        <taxon>Lysobacterales</taxon>
        <taxon>Lysobacteraceae</taxon>
        <taxon>Lysobacter</taxon>
    </lineage>
</organism>
<name>A0A3N2RLN1_LYSEN</name>
<feature type="transmembrane region" description="Helical" evidence="1">
    <location>
        <begin position="36"/>
        <end position="53"/>
    </location>
</feature>
<keyword evidence="1" id="KW-1133">Transmembrane helix</keyword>
<feature type="transmembrane region" description="Helical" evidence="1">
    <location>
        <begin position="165"/>
        <end position="183"/>
    </location>
</feature>
<proteinExistence type="predicted"/>
<dbReference type="EMBL" id="RCTY01000014">
    <property type="protein sequence ID" value="ROU08281.1"/>
    <property type="molecule type" value="Genomic_DNA"/>
</dbReference>
<accession>A0A3N2RLN1</accession>
<dbReference type="AlphaFoldDB" id="A0A3N2RLN1"/>
<sequence>MRRARGGGRDRREDGPVAAEAGAMSAGAGAAARRNAIAVAAVWVAGLACTVWINRGGVAWGLPAIAAAACACCLALGRWPRAWPARAAQSLLWIALFCLALVPPLYTVIADTALALDPNRFMCDVGDRMVRCGMIGIEALAVPCVVLAAAVVCRIRWRDAAVERIATAIALAIALAWTALAVAY</sequence>
<dbReference type="Proteomes" id="UP000275910">
    <property type="component" value="Unassembled WGS sequence"/>
</dbReference>
<evidence type="ECO:0000313" key="3">
    <source>
        <dbReference type="Proteomes" id="UP000275910"/>
    </source>
</evidence>
<reference evidence="2 3" key="1">
    <citation type="submission" date="2018-10" db="EMBL/GenBank/DDBJ databases">
        <title>The genome of Lysobacter enzymogenes OH11.</title>
        <authorList>
            <person name="Liu F."/>
            <person name="Zhao Y."/>
            <person name="Qian G."/>
            <person name="Chen Y."/>
            <person name="Xu H."/>
        </authorList>
    </citation>
    <scope>NUCLEOTIDE SEQUENCE [LARGE SCALE GENOMIC DNA]</scope>
    <source>
        <strain evidence="2 3">OH11</strain>
    </source>
</reference>
<comment type="caution">
    <text evidence="2">The sequence shown here is derived from an EMBL/GenBank/DDBJ whole genome shotgun (WGS) entry which is preliminary data.</text>
</comment>
<keyword evidence="1" id="KW-0812">Transmembrane</keyword>
<gene>
    <name evidence="2" type="ORF">D9T17_05045</name>
</gene>
<evidence type="ECO:0000313" key="2">
    <source>
        <dbReference type="EMBL" id="ROU08281.1"/>
    </source>
</evidence>
<keyword evidence="1" id="KW-0472">Membrane</keyword>
<evidence type="ECO:0000256" key="1">
    <source>
        <dbReference type="SAM" id="Phobius"/>
    </source>
</evidence>
<protein>
    <submittedName>
        <fullName evidence="2">Uncharacterized protein</fullName>
    </submittedName>
</protein>
<feature type="transmembrane region" description="Helical" evidence="1">
    <location>
        <begin position="59"/>
        <end position="79"/>
    </location>
</feature>
<feature type="transmembrane region" description="Helical" evidence="1">
    <location>
        <begin position="134"/>
        <end position="153"/>
    </location>
</feature>